<keyword evidence="2" id="KW-1185">Reference proteome</keyword>
<dbReference type="Proteomes" id="UP000037020">
    <property type="component" value="Unassembled WGS sequence"/>
</dbReference>
<dbReference type="EMBL" id="LGUT01000844">
    <property type="protein sequence ID" value="KOG90208.1"/>
    <property type="molecule type" value="Genomic_DNA"/>
</dbReference>
<reference evidence="1 2" key="1">
    <citation type="submission" date="2015-07" db="EMBL/GenBank/DDBJ databases">
        <authorList>
            <person name="Ju K.-S."/>
            <person name="Doroghazi J.R."/>
            <person name="Metcalf W.W."/>
        </authorList>
    </citation>
    <scope>NUCLEOTIDE SEQUENCE [LARGE SCALE GENOMIC DNA]</scope>
    <source>
        <strain evidence="1 2">NRRL B-3589</strain>
    </source>
</reference>
<name>A0ABR5JA48_9ACTN</name>
<comment type="caution">
    <text evidence="1">The sequence shown here is derived from an EMBL/GenBank/DDBJ whole genome shotgun (WGS) entry which is preliminary data.</text>
</comment>
<sequence>MVVEGVAQGADLVLEVALTDGGLGEEEVEAVDGAGELDEFGGGAGGGEAVGVGAAFVAEGVDFGDGDEGGREVAEVVGVEGGGVGVEVFAAGVALEGEEEGAAVEDGEVIGGAQGFAGGGGVDAGVGQGLEGDVGAAQVAGCLLYTS</sequence>
<evidence type="ECO:0000313" key="1">
    <source>
        <dbReference type="EMBL" id="KOG90208.1"/>
    </source>
</evidence>
<gene>
    <name evidence="1" type="ORF">ADK38_10000</name>
</gene>
<accession>A0ABR5JA48</accession>
<proteinExistence type="predicted"/>
<organism evidence="1 2">
    <name type="scientific">Streptomyces varsoviensis</name>
    <dbReference type="NCBI Taxonomy" id="67373"/>
    <lineage>
        <taxon>Bacteria</taxon>
        <taxon>Bacillati</taxon>
        <taxon>Actinomycetota</taxon>
        <taxon>Actinomycetes</taxon>
        <taxon>Kitasatosporales</taxon>
        <taxon>Streptomycetaceae</taxon>
        <taxon>Streptomyces</taxon>
    </lineage>
</organism>
<feature type="non-terminal residue" evidence="1">
    <location>
        <position position="147"/>
    </location>
</feature>
<protein>
    <submittedName>
        <fullName evidence="1">Uncharacterized protein</fullName>
    </submittedName>
</protein>
<evidence type="ECO:0000313" key="2">
    <source>
        <dbReference type="Proteomes" id="UP000037020"/>
    </source>
</evidence>